<feature type="transmembrane region" description="Helical" evidence="9">
    <location>
        <begin position="129"/>
        <end position="151"/>
    </location>
</feature>
<feature type="transmembrane region" description="Helical" evidence="9">
    <location>
        <begin position="226"/>
        <end position="247"/>
    </location>
</feature>
<feature type="transmembrane region" description="Helical" evidence="9">
    <location>
        <begin position="502"/>
        <end position="526"/>
    </location>
</feature>
<feature type="transmembrane region" description="Helical" evidence="9">
    <location>
        <begin position="468"/>
        <end position="490"/>
    </location>
</feature>
<dbReference type="PANTHER" id="PTHR24230">
    <property type="entry name" value="G-PROTEIN COUPLED RECEPTOR"/>
    <property type="match status" value="1"/>
</dbReference>
<keyword evidence="5" id="KW-0297">G-protein coupled receptor</keyword>
<dbReference type="InterPro" id="IPR001214">
    <property type="entry name" value="SET_dom"/>
</dbReference>
<evidence type="ECO:0000256" key="1">
    <source>
        <dbReference type="ARBA" id="ARBA00004651"/>
    </source>
</evidence>
<feature type="domain" description="SET" evidence="11">
    <location>
        <begin position="274"/>
        <end position="387"/>
    </location>
</feature>
<evidence type="ECO:0000256" key="9">
    <source>
        <dbReference type="SAM" id="Phobius"/>
    </source>
</evidence>
<name>A0A819FE82_9BILA</name>
<dbReference type="GO" id="GO:0008528">
    <property type="term" value="F:G protein-coupled peptide receptor activity"/>
    <property type="evidence" value="ECO:0007669"/>
    <property type="project" value="TreeGrafter"/>
</dbReference>
<dbReference type="InterPro" id="IPR046341">
    <property type="entry name" value="SET_dom_sf"/>
</dbReference>
<feature type="transmembrane region" description="Helical" evidence="9">
    <location>
        <begin position="267"/>
        <end position="290"/>
    </location>
</feature>
<feature type="transmembrane region" description="Helical" evidence="9">
    <location>
        <begin position="13"/>
        <end position="35"/>
    </location>
</feature>
<evidence type="ECO:0000256" key="6">
    <source>
        <dbReference type="ARBA" id="ARBA00023136"/>
    </source>
</evidence>
<sequence>MSSLIVRFTTQPAVYYLPFVYIIGLIGNILNIIVFYQSKLHSNSCSLYFICLSVAHLLMLNCPCLLRIVAAASNYNVFGRVNILCKLSTYLDVLSLVLSRNFLCLICINRWIITSPNAWLRKQSSLRTARWAVAITLSFWLVFNIHSAIGYNTVNDMVCSSARDYIVFSSIFHIVTAIVSLIIMILFSILTLINMRQVGRRTNPLIIQTNRNQVERQSKKKRELQFIRLSLVQVLLYIILTSLRTFMPIVVYYVSVVRIASSNEREIMYLFFYWGTYLLYTYAAGFGVFARRFIPRHSYFGPYGGSKHNSRLIKETSDYSWEVRDKSGNIMYYIDGSELNRSNWLRFVNCPNTVSQENLISFMFHGDIFYLAIRNITVGEELLVYYGHNYAKRLGVDTTLLMNFQSNKQSTFTNNDTSIYLNDNQPNNSSSSNIESRFSPTTNYDLDFHSINELVDLHKKLLRKRKMYCYYIFGISSLIGLILLIIGFVHPTCSIIGYNCPTAYTVCLALGGSLIFFGIVFVLTLLCDDLCREQQYEDVNFSVNGQQPVVWRLDGEQWVRYLNYIHGPNRMWTQMNPWSSFCCRLSTYERLMNRQYGQIILHEKGLITDELYFVSFRAYTLEGVEILCIDQHPQIIGLRIHIYFQAGKNSRSCYYDLFAPSSVSLEQIQALARAYIIKIYAVSALRSPLTVIRLPGSILSALN</sequence>
<evidence type="ECO:0000256" key="8">
    <source>
        <dbReference type="ARBA" id="ARBA00023224"/>
    </source>
</evidence>
<dbReference type="Gene3D" id="1.20.1070.10">
    <property type="entry name" value="Rhodopsin 7-helix transmembrane proteins"/>
    <property type="match status" value="1"/>
</dbReference>
<dbReference type="Gene3D" id="2.170.270.10">
    <property type="entry name" value="SET domain"/>
    <property type="match status" value="1"/>
</dbReference>
<feature type="domain" description="G-protein coupled receptors family 1 profile" evidence="10">
    <location>
        <begin position="27"/>
        <end position="290"/>
    </location>
</feature>
<dbReference type="PROSITE" id="PS50280">
    <property type="entry name" value="SET"/>
    <property type="match status" value="1"/>
</dbReference>
<dbReference type="InterPro" id="IPR000276">
    <property type="entry name" value="GPCR_Rhodpsn"/>
</dbReference>
<keyword evidence="3 9" id="KW-0812">Transmembrane</keyword>
<keyword evidence="8" id="KW-0807">Transducer</keyword>
<evidence type="ECO:0000259" key="11">
    <source>
        <dbReference type="PROSITE" id="PS50280"/>
    </source>
</evidence>
<dbReference type="SUPFAM" id="SSF82199">
    <property type="entry name" value="SET domain"/>
    <property type="match status" value="1"/>
</dbReference>
<keyword evidence="7" id="KW-0675">Receptor</keyword>
<dbReference type="EMBL" id="CAJOAY010001610">
    <property type="protein sequence ID" value="CAF3865220.1"/>
    <property type="molecule type" value="Genomic_DNA"/>
</dbReference>
<evidence type="ECO:0000256" key="3">
    <source>
        <dbReference type="ARBA" id="ARBA00022692"/>
    </source>
</evidence>
<evidence type="ECO:0000313" key="13">
    <source>
        <dbReference type="Proteomes" id="UP000663881"/>
    </source>
</evidence>
<comment type="subcellular location">
    <subcellularLocation>
        <location evidence="1">Cell membrane</location>
        <topology evidence="1">Multi-pass membrane protein</topology>
    </subcellularLocation>
</comment>
<dbReference type="AlphaFoldDB" id="A0A819FE82"/>
<reference evidence="12" key="1">
    <citation type="submission" date="2021-02" db="EMBL/GenBank/DDBJ databases">
        <authorList>
            <person name="Nowell W R."/>
        </authorList>
    </citation>
    <scope>NUCLEOTIDE SEQUENCE</scope>
</reference>
<evidence type="ECO:0000259" key="10">
    <source>
        <dbReference type="PROSITE" id="PS50262"/>
    </source>
</evidence>
<dbReference type="GO" id="GO:0007218">
    <property type="term" value="P:neuropeptide signaling pathway"/>
    <property type="evidence" value="ECO:0007669"/>
    <property type="project" value="TreeGrafter"/>
</dbReference>
<proteinExistence type="predicted"/>
<dbReference type="GO" id="GO:0005886">
    <property type="term" value="C:plasma membrane"/>
    <property type="evidence" value="ECO:0007669"/>
    <property type="project" value="UniProtKB-SubCell"/>
</dbReference>
<evidence type="ECO:0000313" key="12">
    <source>
        <dbReference type="EMBL" id="CAF3865220.1"/>
    </source>
</evidence>
<evidence type="ECO:0000256" key="5">
    <source>
        <dbReference type="ARBA" id="ARBA00023040"/>
    </source>
</evidence>
<keyword evidence="4 9" id="KW-1133">Transmembrane helix</keyword>
<evidence type="ECO:0000256" key="7">
    <source>
        <dbReference type="ARBA" id="ARBA00023170"/>
    </source>
</evidence>
<accession>A0A819FE82</accession>
<dbReference type="PROSITE" id="PS50262">
    <property type="entry name" value="G_PROTEIN_RECEP_F1_2"/>
    <property type="match status" value="1"/>
</dbReference>
<feature type="transmembrane region" description="Helical" evidence="9">
    <location>
        <begin position="171"/>
        <end position="193"/>
    </location>
</feature>
<keyword evidence="6 9" id="KW-0472">Membrane</keyword>
<evidence type="ECO:0000256" key="2">
    <source>
        <dbReference type="ARBA" id="ARBA00022475"/>
    </source>
</evidence>
<dbReference type="Pfam" id="PF21549">
    <property type="entry name" value="PRDM2_PR"/>
    <property type="match status" value="1"/>
</dbReference>
<evidence type="ECO:0008006" key="14">
    <source>
        <dbReference type="Google" id="ProtNLM"/>
    </source>
</evidence>
<gene>
    <name evidence="12" type="ORF">OKA104_LOCUS22269</name>
</gene>
<protein>
    <recommendedName>
        <fullName evidence="14">SET domain-containing protein</fullName>
    </recommendedName>
</protein>
<dbReference type="SUPFAM" id="SSF81321">
    <property type="entry name" value="Family A G protein-coupled receptor-like"/>
    <property type="match status" value="1"/>
</dbReference>
<dbReference type="Proteomes" id="UP000663881">
    <property type="component" value="Unassembled WGS sequence"/>
</dbReference>
<evidence type="ECO:0000256" key="4">
    <source>
        <dbReference type="ARBA" id="ARBA00022989"/>
    </source>
</evidence>
<dbReference type="InterPro" id="IPR017452">
    <property type="entry name" value="GPCR_Rhodpsn_7TM"/>
</dbReference>
<feature type="transmembrane region" description="Helical" evidence="9">
    <location>
        <begin position="47"/>
        <end position="70"/>
    </location>
</feature>
<comment type="caution">
    <text evidence="12">The sequence shown here is derived from an EMBL/GenBank/DDBJ whole genome shotgun (WGS) entry which is preliminary data.</text>
</comment>
<dbReference type="Pfam" id="PF00001">
    <property type="entry name" value="7tm_1"/>
    <property type="match status" value="1"/>
</dbReference>
<dbReference type="CDD" id="cd00637">
    <property type="entry name" value="7tm_classA_rhodopsin-like"/>
    <property type="match status" value="1"/>
</dbReference>
<keyword evidence="2" id="KW-1003">Cell membrane</keyword>
<organism evidence="12 13">
    <name type="scientific">Adineta steineri</name>
    <dbReference type="NCBI Taxonomy" id="433720"/>
    <lineage>
        <taxon>Eukaryota</taxon>
        <taxon>Metazoa</taxon>
        <taxon>Spiralia</taxon>
        <taxon>Gnathifera</taxon>
        <taxon>Rotifera</taxon>
        <taxon>Eurotatoria</taxon>
        <taxon>Bdelloidea</taxon>
        <taxon>Adinetida</taxon>
        <taxon>Adinetidae</taxon>
        <taxon>Adineta</taxon>
    </lineage>
</organism>